<dbReference type="OrthoDB" id="2664633at2"/>
<evidence type="ECO:0000313" key="3">
    <source>
        <dbReference type="Proteomes" id="UP000255000"/>
    </source>
</evidence>
<evidence type="ECO:0000313" key="2">
    <source>
        <dbReference type="EMBL" id="SUC82809.1"/>
    </source>
</evidence>
<dbReference type="Proteomes" id="UP000255000">
    <property type="component" value="Unassembled WGS sequence"/>
</dbReference>
<evidence type="ECO:0000256" key="1">
    <source>
        <dbReference type="SAM" id="MobiDB-lite"/>
    </source>
</evidence>
<protein>
    <submittedName>
        <fullName evidence="2">Uncharacterized protein</fullName>
    </submittedName>
</protein>
<name>A0A379HJT5_9HYPH</name>
<dbReference type="EMBL" id="UGSK01000002">
    <property type="protein sequence ID" value="SUC82809.1"/>
    <property type="molecule type" value="Genomic_DNA"/>
</dbReference>
<reference evidence="2 3" key="1">
    <citation type="submission" date="2018-06" db="EMBL/GenBank/DDBJ databases">
        <authorList>
            <consortium name="Pathogen Informatics"/>
            <person name="Doyle S."/>
        </authorList>
    </citation>
    <scope>NUCLEOTIDE SEQUENCE [LARGE SCALE GENOMIC DNA]</scope>
    <source>
        <strain evidence="2 3">NCTC13350</strain>
    </source>
</reference>
<organism evidence="2 3">
    <name type="scientific">Pannonibacter phragmitetus</name>
    <dbReference type="NCBI Taxonomy" id="121719"/>
    <lineage>
        <taxon>Bacteria</taxon>
        <taxon>Pseudomonadati</taxon>
        <taxon>Pseudomonadota</taxon>
        <taxon>Alphaproteobacteria</taxon>
        <taxon>Hyphomicrobiales</taxon>
        <taxon>Stappiaceae</taxon>
        <taxon>Pannonibacter</taxon>
    </lineage>
</organism>
<dbReference type="AlphaFoldDB" id="A0A379HJT5"/>
<dbReference type="RefSeq" id="WP_019965421.1">
    <property type="nucleotide sequence ID" value="NZ_UGSK01000002.1"/>
</dbReference>
<feature type="region of interest" description="Disordered" evidence="1">
    <location>
        <begin position="265"/>
        <end position="296"/>
    </location>
</feature>
<gene>
    <name evidence="2" type="ORF">NCTC13350_04302</name>
</gene>
<sequence length="416" mass="43288">MQRGAGFFRCKDGDPAKAALHAAVGAAVAAIAGTDIGAGAAAGLVSELANGVVSQMLKDHPDLTTAQQDAIRQWTATALGAAIGGQAGAAAALDNIKHNYLSHVQLEEFKEKLLACGGDPACEQEVGAEYRDLSRSQNEELLEAISASDLDVLWKAYKSGNSAELYESILKSLGPDSEAAAIFYDVFWKGAVVQTGSGTQGYFTEIAFFTIRDILAERLLAGNTDVSLSDLTRLAQLELGEGAFSPQLGQIIGAAAAVRYSKAKQPNAGQSSNGIDSAENLGGKGAPSTELDVPGRVQSRVNLASGSTRFTPLNDAGNPVASGWNHVVSRHFGGTNTQSQFTLSQSEVRGILQSDRVVSAPITEVKMINGTPTYVRTVDVGQPVGTVRQSHGGGTTSRITVQTDGAGNLITAYPVP</sequence>
<accession>A0A379HJT5</accession>
<proteinExistence type="predicted"/>